<organism evidence="11 12">
    <name type="scientific">Camellia sinensis</name>
    <name type="common">Tea plant</name>
    <name type="synonym">Thea sinensis</name>
    <dbReference type="NCBI Taxonomy" id="4442"/>
    <lineage>
        <taxon>Eukaryota</taxon>
        <taxon>Viridiplantae</taxon>
        <taxon>Streptophyta</taxon>
        <taxon>Embryophyta</taxon>
        <taxon>Tracheophyta</taxon>
        <taxon>Spermatophyta</taxon>
        <taxon>Magnoliopsida</taxon>
        <taxon>eudicotyledons</taxon>
        <taxon>Gunneridae</taxon>
        <taxon>Pentapetalae</taxon>
        <taxon>asterids</taxon>
        <taxon>Ericales</taxon>
        <taxon>Theaceae</taxon>
        <taxon>Camellia</taxon>
    </lineage>
</organism>
<evidence type="ECO:0000256" key="7">
    <source>
        <dbReference type="ARBA" id="ARBA00023002"/>
    </source>
</evidence>
<dbReference type="SUPFAM" id="SSF48264">
    <property type="entry name" value="Cytochrome P450"/>
    <property type="match status" value="1"/>
</dbReference>
<keyword evidence="4" id="KW-0812">Transmembrane</keyword>
<dbReference type="GO" id="GO:0005506">
    <property type="term" value="F:iron ion binding"/>
    <property type="evidence" value="ECO:0007669"/>
    <property type="project" value="InterPro"/>
</dbReference>
<comment type="subcellular location">
    <subcellularLocation>
        <location evidence="2">Membrane</location>
    </subcellularLocation>
</comment>
<keyword evidence="8" id="KW-0408">Iron</keyword>
<evidence type="ECO:0000256" key="1">
    <source>
        <dbReference type="ARBA" id="ARBA00001971"/>
    </source>
</evidence>
<keyword evidence="10" id="KW-0472">Membrane</keyword>
<evidence type="ECO:0000256" key="6">
    <source>
        <dbReference type="ARBA" id="ARBA00022989"/>
    </source>
</evidence>
<name>A0A7J7IAW6_CAMSI</name>
<keyword evidence="9" id="KW-0503">Monooxygenase</keyword>
<comment type="caution">
    <text evidence="11">The sequence shown here is derived from an EMBL/GenBank/DDBJ whole genome shotgun (WGS) entry which is preliminary data.</text>
</comment>
<dbReference type="GO" id="GO:0016020">
    <property type="term" value="C:membrane"/>
    <property type="evidence" value="ECO:0007669"/>
    <property type="project" value="UniProtKB-SubCell"/>
</dbReference>
<protein>
    <submittedName>
        <fullName evidence="11">Uncharacterized protein</fullName>
    </submittedName>
</protein>
<dbReference type="GO" id="GO:0016705">
    <property type="term" value="F:oxidoreductase activity, acting on paired donors, with incorporation or reduction of molecular oxygen"/>
    <property type="evidence" value="ECO:0007669"/>
    <property type="project" value="InterPro"/>
</dbReference>
<comment type="cofactor">
    <cofactor evidence="1">
        <name>heme</name>
        <dbReference type="ChEBI" id="CHEBI:30413"/>
    </cofactor>
</comment>
<evidence type="ECO:0000256" key="4">
    <source>
        <dbReference type="ARBA" id="ARBA00022692"/>
    </source>
</evidence>
<dbReference type="Pfam" id="PF00067">
    <property type="entry name" value="p450"/>
    <property type="match status" value="1"/>
</dbReference>
<keyword evidence="12" id="KW-1185">Reference proteome</keyword>
<evidence type="ECO:0000313" key="12">
    <source>
        <dbReference type="Proteomes" id="UP000593564"/>
    </source>
</evidence>
<evidence type="ECO:0000256" key="5">
    <source>
        <dbReference type="ARBA" id="ARBA00022723"/>
    </source>
</evidence>
<evidence type="ECO:0000313" key="11">
    <source>
        <dbReference type="EMBL" id="KAF5961368.1"/>
    </source>
</evidence>
<keyword evidence="6" id="KW-1133">Transmembrane helix</keyword>
<reference evidence="12" key="1">
    <citation type="journal article" date="2020" name="Nat. Commun.">
        <title>Genome assembly of wild tea tree DASZ reveals pedigree and selection history of tea varieties.</title>
        <authorList>
            <person name="Zhang W."/>
            <person name="Zhang Y."/>
            <person name="Qiu H."/>
            <person name="Guo Y."/>
            <person name="Wan H."/>
            <person name="Zhang X."/>
            <person name="Scossa F."/>
            <person name="Alseekh S."/>
            <person name="Zhang Q."/>
            <person name="Wang P."/>
            <person name="Xu L."/>
            <person name="Schmidt M.H."/>
            <person name="Jia X."/>
            <person name="Li D."/>
            <person name="Zhu A."/>
            <person name="Guo F."/>
            <person name="Chen W."/>
            <person name="Ni D."/>
            <person name="Usadel B."/>
            <person name="Fernie A.R."/>
            <person name="Wen W."/>
        </authorList>
    </citation>
    <scope>NUCLEOTIDE SEQUENCE [LARGE SCALE GENOMIC DNA]</scope>
    <source>
        <strain evidence="12">cv. G240</strain>
    </source>
</reference>
<keyword evidence="5" id="KW-0479">Metal-binding</keyword>
<dbReference type="Gene3D" id="1.10.630.10">
    <property type="entry name" value="Cytochrome P450"/>
    <property type="match status" value="1"/>
</dbReference>
<evidence type="ECO:0000256" key="10">
    <source>
        <dbReference type="ARBA" id="ARBA00023136"/>
    </source>
</evidence>
<dbReference type="InterPro" id="IPR036396">
    <property type="entry name" value="Cyt_P450_sf"/>
</dbReference>
<reference evidence="11 12" key="2">
    <citation type="submission" date="2020-07" db="EMBL/GenBank/DDBJ databases">
        <title>Genome assembly of wild tea tree DASZ reveals pedigree and selection history of tea varieties.</title>
        <authorList>
            <person name="Zhang W."/>
        </authorList>
    </citation>
    <scope>NUCLEOTIDE SEQUENCE [LARGE SCALE GENOMIC DNA]</scope>
    <source>
        <strain evidence="12">cv. G240</strain>
        <tissue evidence="11">Leaf</tissue>
    </source>
</reference>
<keyword evidence="7" id="KW-0560">Oxidoreductase</keyword>
<dbReference type="Proteomes" id="UP000593564">
    <property type="component" value="Unassembled WGS sequence"/>
</dbReference>
<dbReference type="PANTHER" id="PTHR47947">
    <property type="entry name" value="CYTOCHROME P450 82C3-RELATED"/>
    <property type="match status" value="1"/>
</dbReference>
<evidence type="ECO:0000256" key="8">
    <source>
        <dbReference type="ARBA" id="ARBA00023004"/>
    </source>
</evidence>
<dbReference type="PANTHER" id="PTHR47947:SF26">
    <property type="entry name" value="CYTOCHROME P450"/>
    <property type="match status" value="1"/>
</dbReference>
<evidence type="ECO:0000256" key="3">
    <source>
        <dbReference type="ARBA" id="ARBA00022617"/>
    </source>
</evidence>
<evidence type="ECO:0000256" key="9">
    <source>
        <dbReference type="ARBA" id="ARBA00023033"/>
    </source>
</evidence>
<dbReference type="InterPro" id="IPR001128">
    <property type="entry name" value="Cyt_P450"/>
</dbReference>
<dbReference type="EMBL" id="JACBKZ010000001">
    <property type="protein sequence ID" value="KAF5961368.1"/>
    <property type="molecule type" value="Genomic_DNA"/>
</dbReference>
<gene>
    <name evidence="11" type="ORF">HYC85_002577</name>
</gene>
<sequence length="119" mass="13330">MTQSRCGFVALFGTIKTNVCAMVNGMLHDDVSRQDCLTHTSNRPWRLGASKDETSDHDTSGCRYIISDNRMGISRLVNHPEVLKKARAEIDANVGQDHLIDEPDISKLHYLQAIISETF</sequence>
<dbReference type="GO" id="GO:0004497">
    <property type="term" value="F:monooxygenase activity"/>
    <property type="evidence" value="ECO:0007669"/>
    <property type="project" value="UniProtKB-KW"/>
</dbReference>
<evidence type="ECO:0000256" key="2">
    <source>
        <dbReference type="ARBA" id="ARBA00004370"/>
    </source>
</evidence>
<dbReference type="InterPro" id="IPR050651">
    <property type="entry name" value="Plant_Cytochrome_P450_Monoox"/>
</dbReference>
<proteinExistence type="predicted"/>
<dbReference type="GO" id="GO:0020037">
    <property type="term" value="F:heme binding"/>
    <property type="evidence" value="ECO:0007669"/>
    <property type="project" value="InterPro"/>
</dbReference>
<accession>A0A7J7IAW6</accession>
<keyword evidence="3" id="KW-0349">Heme</keyword>
<dbReference type="AlphaFoldDB" id="A0A7J7IAW6"/>